<evidence type="ECO:0000256" key="5">
    <source>
        <dbReference type="ARBA" id="ARBA00023274"/>
    </source>
</evidence>
<comment type="similarity">
    <text evidence="2">Belongs to the mitochondrion-specific ribosomal protein mL50 family.</text>
</comment>
<dbReference type="GO" id="GO:0005762">
    <property type="term" value="C:mitochondrial large ribosomal subunit"/>
    <property type="evidence" value="ECO:0007669"/>
    <property type="project" value="TreeGrafter"/>
</dbReference>
<dbReference type="OrthoDB" id="9939609at2759"/>
<keyword evidence="4" id="KW-0496">Mitochondrion</keyword>
<dbReference type="AlphaFoldDB" id="A0A643BU84"/>
<dbReference type="EMBL" id="SGJD01004652">
    <property type="protein sequence ID" value="KAB0391310.1"/>
    <property type="molecule type" value="Genomic_DNA"/>
</dbReference>
<dbReference type="PANTHER" id="PTHR31542:SF1">
    <property type="entry name" value="LARGE RIBOSOMAL SUBUNIT PROTEIN ML50"/>
    <property type="match status" value="1"/>
</dbReference>
<proteinExistence type="inferred from homology"/>
<dbReference type="Pfam" id="PF10501">
    <property type="entry name" value="Ribosomal_L50"/>
    <property type="match status" value="1"/>
</dbReference>
<evidence type="ECO:0000256" key="3">
    <source>
        <dbReference type="ARBA" id="ARBA00022980"/>
    </source>
</evidence>
<protein>
    <recommendedName>
        <fullName evidence="6">Large ribosomal subunit protein mL50</fullName>
    </recommendedName>
    <alternativeName>
        <fullName evidence="7">39S ribosomal protein L50, mitochondrial</fullName>
    </alternativeName>
</protein>
<evidence type="ECO:0000256" key="6">
    <source>
        <dbReference type="ARBA" id="ARBA00035183"/>
    </source>
</evidence>
<organism evidence="8 9">
    <name type="scientific">Balaenoptera physalus</name>
    <name type="common">Fin whale</name>
    <name type="synonym">Balaena physalus</name>
    <dbReference type="NCBI Taxonomy" id="9770"/>
    <lineage>
        <taxon>Eukaryota</taxon>
        <taxon>Metazoa</taxon>
        <taxon>Chordata</taxon>
        <taxon>Craniata</taxon>
        <taxon>Vertebrata</taxon>
        <taxon>Euteleostomi</taxon>
        <taxon>Mammalia</taxon>
        <taxon>Eutheria</taxon>
        <taxon>Laurasiatheria</taxon>
        <taxon>Artiodactyla</taxon>
        <taxon>Whippomorpha</taxon>
        <taxon>Cetacea</taxon>
        <taxon>Mysticeti</taxon>
        <taxon>Balaenopteridae</taxon>
        <taxon>Balaenoptera</taxon>
    </lineage>
</organism>
<name>A0A643BU84_BALPH</name>
<comment type="subcellular location">
    <subcellularLocation>
        <location evidence="1">Mitochondrion</location>
    </subcellularLocation>
</comment>
<evidence type="ECO:0000256" key="2">
    <source>
        <dbReference type="ARBA" id="ARBA00008860"/>
    </source>
</evidence>
<evidence type="ECO:0000313" key="9">
    <source>
        <dbReference type="Proteomes" id="UP000437017"/>
    </source>
</evidence>
<gene>
    <name evidence="8" type="ORF">E2I00_014182</name>
</gene>
<keyword evidence="9" id="KW-1185">Reference proteome</keyword>
<keyword evidence="3" id="KW-0689">Ribosomal protein</keyword>
<comment type="caution">
    <text evidence="8">The sequence shown here is derived from an EMBL/GenBank/DDBJ whole genome shotgun (WGS) entry which is preliminary data.</text>
</comment>
<sequence length="208" mass="23815">MSLNRGKKGTPATKLTFDWLILRRRCRLGAELCPEALMEHGGALGVRRCQKKLHVDSLRGATQRILVSIQIHIFVFDHSRKEEQPVVAETVEEVKKEPILVCPPLRSRTYIPPEDLQSRLESHVKEVFGSSVPNNWQDISLEDVHLKFSFLARLADDLGHAVPNSRLHQMCRVRDVLDFYNVPVQDRSKFDELTASNLPPNLKITWGY</sequence>
<accession>A0A643BU84</accession>
<dbReference type="Proteomes" id="UP000437017">
    <property type="component" value="Unassembled WGS sequence"/>
</dbReference>
<dbReference type="InterPro" id="IPR018305">
    <property type="entry name" value="Ribosomal_m50"/>
</dbReference>
<dbReference type="PANTHER" id="PTHR31542">
    <property type="entry name" value="39A RIBOSOMAL PROTEIN L50, MITOCHONDRIAL"/>
    <property type="match status" value="1"/>
</dbReference>
<keyword evidence="5" id="KW-0687">Ribonucleoprotein</keyword>
<evidence type="ECO:0000256" key="4">
    <source>
        <dbReference type="ARBA" id="ARBA00023128"/>
    </source>
</evidence>
<evidence type="ECO:0000313" key="8">
    <source>
        <dbReference type="EMBL" id="KAB0391310.1"/>
    </source>
</evidence>
<evidence type="ECO:0000256" key="1">
    <source>
        <dbReference type="ARBA" id="ARBA00004173"/>
    </source>
</evidence>
<evidence type="ECO:0000256" key="7">
    <source>
        <dbReference type="ARBA" id="ARBA00035398"/>
    </source>
</evidence>
<reference evidence="8 9" key="1">
    <citation type="journal article" date="2019" name="PLoS ONE">
        <title>Genomic analyses reveal an absence of contemporary introgressive admixture between fin whales and blue whales, despite known hybrids.</title>
        <authorList>
            <person name="Westbury M.V."/>
            <person name="Petersen B."/>
            <person name="Lorenzen E.D."/>
        </authorList>
    </citation>
    <scope>NUCLEOTIDE SEQUENCE [LARGE SCALE GENOMIC DNA]</scope>
    <source>
        <strain evidence="8">FinWhale-01</strain>
    </source>
</reference>